<evidence type="ECO:0000256" key="1">
    <source>
        <dbReference type="SAM" id="MobiDB-lite"/>
    </source>
</evidence>
<dbReference type="Proteomes" id="UP000789759">
    <property type="component" value="Unassembled WGS sequence"/>
</dbReference>
<feature type="non-terminal residue" evidence="2">
    <location>
        <position position="102"/>
    </location>
</feature>
<gene>
    <name evidence="2" type="ORF">CPELLU_LOCUS19435</name>
</gene>
<organism evidence="2 3">
    <name type="scientific">Cetraspora pellucida</name>
    <dbReference type="NCBI Taxonomy" id="1433469"/>
    <lineage>
        <taxon>Eukaryota</taxon>
        <taxon>Fungi</taxon>
        <taxon>Fungi incertae sedis</taxon>
        <taxon>Mucoromycota</taxon>
        <taxon>Glomeromycotina</taxon>
        <taxon>Glomeromycetes</taxon>
        <taxon>Diversisporales</taxon>
        <taxon>Gigasporaceae</taxon>
        <taxon>Cetraspora</taxon>
    </lineage>
</organism>
<comment type="caution">
    <text evidence="2">The sequence shown here is derived from an EMBL/GenBank/DDBJ whole genome shotgun (WGS) entry which is preliminary data.</text>
</comment>
<reference evidence="2" key="1">
    <citation type="submission" date="2021-06" db="EMBL/GenBank/DDBJ databases">
        <authorList>
            <person name="Kallberg Y."/>
            <person name="Tangrot J."/>
            <person name="Rosling A."/>
        </authorList>
    </citation>
    <scope>NUCLEOTIDE SEQUENCE</scope>
    <source>
        <strain evidence="2">FL966</strain>
    </source>
</reference>
<evidence type="ECO:0000313" key="3">
    <source>
        <dbReference type="Proteomes" id="UP000789759"/>
    </source>
</evidence>
<proteinExistence type="predicted"/>
<name>A0A9N9K9B4_9GLOM</name>
<protein>
    <submittedName>
        <fullName evidence="2">16997_t:CDS:1</fullName>
    </submittedName>
</protein>
<sequence>EIKKNITEEEKQLKKLKRHASSQQKSQIKKSKALNDNYNNEVKPLWIIIVDGEPDKKPHYLKNVNQYCKLFRFLDLDYLIVRTYALEQSVYNFVKKSIITLS</sequence>
<feature type="non-terminal residue" evidence="2">
    <location>
        <position position="1"/>
    </location>
</feature>
<feature type="region of interest" description="Disordered" evidence="1">
    <location>
        <begin position="13"/>
        <end position="35"/>
    </location>
</feature>
<keyword evidence="3" id="KW-1185">Reference proteome</keyword>
<evidence type="ECO:0000313" key="2">
    <source>
        <dbReference type="EMBL" id="CAG8818385.1"/>
    </source>
</evidence>
<dbReference type="AlphaFoldDB" id="A0A9N9K9B4"/>
<dbReference type="EMBL" id="CAJVQA010046635">
    <property type="protein sequence ID" value="CAG8818385.1"/>
    <property type="molecule type" value="Genomic_DNA"/>
</dbReference>
<accession>A0A9N9K9B4</accession>
<dbReference type="OrthoDB" id="2396850at2759"/>